<dbReference type="AlphaFoldDB" id="A0ABD2WXX5"/>
<evidence type="ECO:0000313" key="3">
    <source>
        <dbReference type="Proteomes" id="UP001627154"/>
    </source>
</evidence>
<proteinExistence type="predicted"/>
<keyword evidence="1" id="KW-0175">Coiled coil</keyword>
<sequence>MLRQENGNNKRMEMGVSAYNCGAMYIMYSIFQLKSVPANLFHQKFVKVCMHGELRKKHEVSDYNLLRDIGMLSQALCQDDVASRDGFFSNLLEVSKQKIAEAKSNFDNIINKGFETVKNNLEKLDELTDKVELVETASKVEDLIQSYLEDVLFELEDELAQLEDKSEKEGVDVSDCSKMINFVRQSAIQFAMEANQCVSKKLQDAQNVSDKLKKDSHDTLGELMAVVNDANDCTKNINSITSVPSAIACLTKNEAKATWIVLKKVPSVISNFAKVSSLLITTPPSISYCVSKNGFSQLKEHADKVIKSLNKCHKQTYRYRIADK</sequence>
<name>A0ABD2WXX5_9HYME</name>
<reference evidence="2 3" key="1">
    <citation type="journal article" date="2024" name="bioRxiv">
        <title>A reference genome for Trichogramma kaykai: A tiny desert-dwelling parasitoid wasp with competing sex-ratio distorters.</title>
        <authorList>
            <person name="Culotta J."/>
            <person name="Lindsey A.R."/>
        </authorList>
    </citation>
    <scope>NUCLEOTIDE SEQUENCE [LARGE SCALE GENOMIC DNA]</scope>
    <source>
        <strain evidence="2 3">KSX58</strain>
    </source>
</reference>
<accession>A0ABD2WXX5</accession>
<dbReference type="Proteomes" id="UP001627154">
    <property type="component" value="Unassembled WGS sequence"/>
</dbReference>
<evidence type="ECO:0000313" key="2">
    <source>
        <dbReference type="EMBL" id="KAL3397603.1"/>
    </source>
</evidence>
<keyword evidence="3" id="KW-1185">Reference proteome</keyword>
<organism evidence="2 3">
    <name type="scientific">Trichogramma kaykai</name>
    <dbReference type="NCBI Taxonomy" id="54128"/>
    <lineage>
        <taxon>Eukaryota</taxon>
        <taxon>Metazoa</taxon>
        <taxon>Ecdysozoa</taxon>
        <taxon>Arthropoda</taxon>
        <taxon>Hexapoda</taxon>
        <taxon>Insecta</taxon>
        <taxon>Pterygota</taxon>
        <taxon>Neoptera</taxon>
        <taxon>Endopterygota</taxon>
        <taxon>Hymenoptera</taxon>
        <taxon>Apocrita</taxon>
        <taxon>Proctotrupomorpha</taxon>
        <taxon>Chalcidoidea</taxon>
        <taxon>Trichogrammatidae</taxon>
        <taxon>Trichogramma</taxon>
    </lineage>
</organism>
<gene>
    <name evidence="2" type="ORF">TKK_008700</name>
</gene>
<comment type="caution">
    <text evidence="2">The sequence shown here is derived from an EMBL/GenBank/DDBJ whole genome shotgun (WGS) entry which is preliminary data.</text>
</comment>
<protein>
    <submittedName>
        <fullName evidence="2">Uncharacterized protein</fullName>
    </submittedName>
</protein>
<feature type="coiled-coil region" evidence="1">
    <location>
        <begin position="92"/>
        <end position="215"/>
    </location>
</feature>
<dbReference type="EMBL" id="JBJJXI010000062">
    <property type="protein sequence ID" value="KAL3397603.1"/>
    <property type="molecule type" value="Genomic_DNA"/>
</dbReference>
<evidence type="ECO:0000256" key="1">
    <source>
        <dbReference type="SAM" id="Coils"/>
    </source>
</evidence>